<dbReference type="InterPro" id="IPR029056">
    <property type="entry name" value="Ribokinase-like"/>
</dbReference>
<dbReference type="OrthoDB" id="9813569at2"/>
<dbReference type="AlphaFoldDB" id="C6LCI1"/>
<comment type="caution">
    <text evidence="5">The sequence shown here is derived from an EMBL/GenBank/DDBJ whole genome shotgun (WGS) entry which is preliminary data.</text>
</comment>
<organism evidence="5 6">
    <name type="scientific">Marvinbryantia formatexigens DSM 14469</name>
    <dbReference type="NCBI Taxonomy" id="478749"/>
    <lineage>
        <taxon>Bacteria</taxon>
        <taxon>Bacillati</taxon>
        <taxon>Bacillota</taxon>
        <taxon>Clostridia</taxon>
        <taxon>Lachnospirales</taxon>
        <taxon>Lachnospiraceae</taxon>
        <taxon>Marvinbryantia</taxon>
    </lineage>
</organism>
<dbReference type="InterPro" id="IPR050306">
    <property type="entry name" value="PfkB_Carbo_kinase"/>
</dbReference>
<keyword evidence="6" id="KW-1185">Reference proteome</keyword>
<evidence type="ECO:0000256" key="1">
    <source>
        <dbReference type="ARBA" id="ARBA00010688"/>
    </source>
</evidence>
<proteinExistence type="inferred from homology"/>
<evidence type="ECO:0000313" key="5">
    <source>
        <dbReference type="EMBL" id="EET61645.1"/>
    </source>
</evidence>
<name>C6LCI1_9FIRM</name>
<dbReference type="PANTHER" id="PTHR43085">
    <property type="entry name" value="HEXOKINASE FAMILY MEMBER"/>
    <property type="match status" value="1"/>
</dbReference>
<evidence type="ECO:0000313" key="6">
    <source>
        <dbReference type="Proteomes" id="UP000005561"/>
    </source>
</evidence>
<keyword evidence="2" id="KW-0808">Transferase</keyword>
<dbReference type="EMBL" id="ACCL02000005">
    <property type="protein sequence ID" value="EET61645.1"/>
    <property type="molecule type" value="Genomic_DNA"/>
</dbReference>
<protein>
    <submittedName>
        <fullName evidence="5">Kinase, PfkB family</fullName>
    </submittedName>
</protein>
<reference evidence="5" key="1">
    <citation type="submission" date="2009-07" db="EMBL/GenBank/DDBJ databases">
        <authorList>
            <person name="Weinstock G."/>
            <person name="Sodergren E."/>
            <person name="Clifton S."/>
            <person name="Fulton L."/>
            <person name="Fulton B."/>
            <person name="Courtney L."/>
            <person name="Fronick C."/>
            <person name="Harrison M."/>
            <person name="Strong C."/>
            <person name="Farmer C."/>
            <person name="Delahaunty K."/>
            <person name="Markovic C."/>
            <person name="Hall O."/>
            <person name="Minx P."/>
            <person name="Tomlinson C."/>
            <person name="Mitreva M."/>
            <person name="Nelson J."/>
            <person name="Hou S."/>
            <person name="Wollam A."/>
            <person name="Pepin K.H."/>
            <person name="Johnson M."/>
            <person name="Bhonagiri V."/>
            <person name="Nash W.E."/>
            <person name="Warren W."/>
            <person name="Chinwalla A."/>
            <person name="Mardis E.R."/>
            <person name="Wilson R.K."/>
        </authorList>
    </citation>
    <scope>NUCLEOTIDE SEQUENCE [LARGE SCALE GENOMIC DNA]</scope>
    <source>
        <strain evidence="5">DSM 14469</strain>
    </source>
</reference>
<dbReference type="Pfam" id="PF00294">
    <property type="entry name" value="PfkB"/>
    <property type="match status" value="1"/>
</dbReference>
<dbReference type="PANTHER" id="PTHR43085:SF57">
    <property type="entry name" value="CARBOHYDRATE KINASE PFKB DOMAIN-CONTAINING PROTEIN"/>
    <property type="match status" value="1"/>
</dbReference>
<accession>C6LCI1</accession>
<dbReference type="SUPFAM" id="SSF53613">
    <property type="entry name" value="Ribokinase-like"/>
    <property type="match status" value="1"/>
</dbReference>
<comment type="similarity">
    <text evidence="1">Belongs to the carbohydrate kinase PfkB family.</text>
</comment>
<evidence type="ECO:0000259" key="4">
    <source>
        <dbReference type="Pfam" id="PF00294"/>
    </source>
</evidence>
<dbReference type="Gene3D" id="3.40.1190.20">
    <property type="match status" value="1"/>
</dbReference>
<feature type="domain" description="Carbohydrate kinase PfkB" evidence="4">
    <location>
        <begin position="28"/>
        <end position="349"/>
    </location>
</feature>
<gene>
    <name evidence="5" type="ORF">BRYFOR_06328</name>
</gene>
<dbReference type="InterPro" id="IPR011611">
    <property type="entry name" value="PfkB_dom"/>
</dbReference>
<evidence type="ECO:0000256" key="2">
    <source>
        <dbReference type="ARBA" id="ARBA00022679"/>
    </source>
</evidence>
<dbReference type="RefSeq" id="WP_006861123.1">
    <property type="nucleotide sequence ID" value="NZ_ACCL02000005.1"/>
</dbReference>
<dbReference type="STRING" id="168384.SAMN05660368_00126"/>
<sequence>MRKKMIAAGHICIDVTPAFECEKQNRLEDILAPGKLVNVGQAQFHPGGTVSNTGLAMKFLGADVFLMGKTGDDAFGTMLIQKLKERDAADGMIVSSGQNTSYSVVLAVPGIDRLFLHHPGANDTFTADDIDYDKCREAVLFHFGYPPVMAQMYRQEGSELVKMFARVKECGCLTSLDMAAMDEASEAAQADWIKIFKNTLLYVDFFLPSIEELMFAVDRERYYRLLKKADGRDMTEVISVKEDVAPLAQLLLDMGCKIVLIKCGAPGFYYKTAGSSAFEQMEKQSGIDFSGFSGKEGFEKSYMPDAVISGTGAGDTTIAAFLTAMVQGYPFEKCLQLASATGACCVAAADALGGLKTFEELENKINAGWKKNGEQDMQGD</sequence>
<dbReference type="eggNOG" id="COG0524">
    <property type="taxonomic scope" value="Bacteria"/>
</dbReference>
<keyword evidence="3 5" id="KW-0418">Kinase</keyword>
<evidence type="ECO:0000256" key="3">
    <source>
        <dbReference type="ARBA" id="ARBA00022777"/>
    </source>
</evidence>
<dbReference type="GO" id="GO:0016301">
    <property type="term" value="F:kinase activity"/>
    <property type="evidence" value="ECO:0007669"/>
    <property type="project" value="UniProtKB-KW"/>
</dbReference>
<dbReference type="Proteomes" id="UP000005561">
    <property type="component" value="Unassembled WGS sequence"/>
</dbReference>